<dbReference type="EMBL" id="JARBHB010000012">
    <property type="protein sequence ID" value="KAJ8871835.1"/>
    <property type="molecule type" value="Genomic_DNA"/>
</dbReference>
<keyword evidence="2" id="KW-1185">Reference proteome</keyword>
<evidence type="ECO:0000313" key="2">
    <source>
        <dbReference type="Proteomes" id="UP001159363"/>
    </source>
</evidence>
<reference evidence="1 2" key="1">
    <citation type="submission" date="2023-02" db="EMBL/GenBank/DDBJ databases">
        <title>LHISI_Scaffold_Assembly.</title>
        <authorList>
            <person name="Stuart O.P."/>
            <person name="Cleave R."/>
            <person name="Magrath M.J.L."/>
            <person name="Mikheyev A.S."/>
        </authorList>
    </citation>
    <scope>NUCLEOTIDE SEQUENCE [LARGE SCALE GENOMIC DNA]</scope>
    <source>
        <strain evidence="1">Daus_M_001</strain>
        <tissue evidence="1">Leg muscle</tissue>
    </source>
</reference>
<gene>
    <name evidence="1" type="ORF">PR048_028175</name>
</gene>
<accession>A0ABQ9GII9</accession>
<protein>
    <submittedName>
        <fullName evidence="1">Uncharacterized protein</fullName>
    </submittedName>
</protein>
<dbReference type="Proteomes" id="UP001159363">
    <property type="component" value="Chromosome 11"/>
</dbReference>
<proteinExistence type="predicted"/>
<name>A0ABQ9GII9_9NEOP</name>
<organism evidence="1 2">
    <name type="scientific">Dryococelus australis</name>
    <dbReference type="NCBI Taxonomy" id="614101"/>
    <lineage>
        <taxon>Eukaryota</taxon>
        <taxon>Metazoa</taxon>
        <taxon>Ecdysozoa</taxon>
        <taxon>Arthropoda</taxon>
        <taxon>Hexapoda</taxon>
        <taxon>Insecta</taxon>
        <taxon>Pterygota</taxon>
        <taxon>Neoptera</taxon>
        <taxon>Polyneoptera</taxon>
        <taxon>Phasmatodea</taxon>
        <taxon>Verophasmatodea</taxon>
        <taxon>Anareolatae</taxon>
        <taxon>Phasmatidae</taxon>
        <taxon>Eurycanthinae</taxon>
        <taxon>Dryococelus</taxon>
    </lineage>
</organism>
<sequence length="560" mass="64334">MNKVMKPRAVLILRKAEEYEACIQVDLKGALNNEECPHHVRDLSHWGPCSAKGLFMINVCSENVVSELLFESALWVGFNNQQFDLLATIVERFRSWKSMMVKRGSGSARAVETGYPRENPLTCGIVRQDNGLFPLNIPHVCVNSKQSRKYLFYGVWYTEYDRHRNHLYYIVPGWERTKKKSRGGVSSTLDPRLTVGGVSLLRLVYRSATSGFPETTSERDDKRANNNHGHARIYVPLCFRRYLVIMERRRIERTGQTGDLRENPPTSAIVWHNSHMRPGSPWREASSLTTTPPRPLCSWTRGHQQSWWIGSVRFALAQLEAKIWRYLKSTVKPPLRVMKKGEKLICDILSEVNPKGDIAQETSSRAYGTARDAKGMPLLYASMCKLQSIHDLKKPRIDYGHVWIFLDYAAKLRSSVHPTLGLDVIQLHCCKTALVAFVAEKYLLHLRFMQTKHSASEAEEHTTCIQLDLEQGFQKSSFYREQSIMSEESRSRLKSGREVWQIFGIVTNCCDFYFPEISPRLTYDVSDTGPCIADTLRHCGQNSEKAIDRIFCRISFRRFP</sequence>
<comment type="caution">
    <text evidence="1">The sequence shown here is derived from an EMBL/GenBank/DDBJ whole genome shotgun (WGS) entry which is preliminary data.</text>
</comment>
<evidence type="ECO:0000313" key="1">
    <source>
        <dbReference type="EMBL" id="KAJ8871835.1"/>
    </source>
</evidence>